<dbReference type="Proteomes" id="UP000825935">
    <property type="component" value="Chromosome 33"/>
</dbReference>
<dbReference type="GO" id="GO:0005739">
    <property type="term" value="C:mitochondrion"/>
    <property type="evidence" value="ECO:0007669"/>
    <property type="project" value="TreeGrafter"/>
</dbReference>
<dbReference type="Gene3D" id="3.40.50.10420">
    <property type="entry name" value="NagB/RpiA/CoA transferase-like"/>
    <property type="match status" value="1"/>
</dbReference>
<dbReference type="InterPro" id="IPR002698">
    <property type="entry name" value="FTHF_cligase"/>
</dbReference>
<name>A0A8T2QNI6_CERRI</name>
<dbReference type="PANTHER" id="PTHR23407">
    <property type="entry name" value="ATPASE INHIBITOR/5-FORMYLTETRAHYDROFOLATE CYCLO-LIGASE"/>
    <property type="match status" value="1"/>
</dbReference>
<dbReference type="EMBL" id="CM035438">
    <property type="protein sequence ID" value="KAH7285144.1"/>
    <property type="molecule type" value="Genomic_DNA"/>
</dbReference>
<keyword evidence="3 6" id="KW-0067">ATP-binding</keyword>
<keyword evidence="6" id="KW-0460">Magnesium</keyword>
<comment type="catalytic activity">
    <reaction evidence="4 6">
        <text>(6S)-5-formyl-5,6,7,8-tetrahydrofolate + ATP = (6R)-5,10-methenyltetrahydrofolate + ADP + phosphate</text>
        <dbReference type="Rhea" id="RHEA:10488"/>
        <dbReference type="ChEBI" id="CHEBI:30616"/>
        <dbReference type="ChEBI" id="CHEBI:43474"/>
        <dbReference type="ChEBI" id="CHEBI:57455"/>
        <dbReference type="ChEBI" id="CHEBI:57457"/>
        <dbReference type="ChEBI" id="CHEBI:456216"/>
        <dbReference type="EC" id="6.3.3.2"/>
    </reaction>
</comment>
<dbReference type="OMA" id="DKWGIPT"/>
<keyword evidence="8" id="KW-1185">Reference proteome</keyword>
<sequence>MSVFCGRFDLLQVYSILARRSILRMPRLVLPVSEFRLQSCFASSLASHDIAMSCIIEQKKALRSRMRRELRLQYESLAHEEDPLIQKHVMDASWYKRSRHICAYISCHSIREVGTSQIISDIFNSVHTDHPKSLYVPWIQDKQSHLKFFHIGSSEDLIANSMGILEPIPANSDGSPRSDVMQMNESIDLILMPGLAFNHAGRRLGRGGGYYDCFVKEYLLHAAKMGWKSPLLVGLAYSTQILDEVIPTDTKDVPIDALVSSSGVLRFSNHPLLNVD</sequence>
<evidence type="ECO:0000256" key="1">
    <source>
        <dbReference type="ARBA" id="ARBA00010638"/>
    </source>
</evidence>
<dbReference type="GO" id="GO:0005524">
    <property type="term" value="F:ATP binding"/>
    <property type="evidence" value="ECO:0007669"/>
    <property type="project" value="UniProtKB-KW"/>
</dbReference>
<dbReference type="InterPro" id="IPR037171">
    <property type="entry name" value="NagB/RpiA_transferase-like"/>
</dbReference>
<proteinExistence type="inferred from homology"/>
<dbReference type="GO" id="GO:0009396">
    <property type="term" value="P:folic acid-containing compound biosynthetic process"/>
    <property type="evidence" value="ECO:0007669"/>
    <property type="project" value="TreeGrafter"/>
</dbReference>
<comment type="similarity">
    <text evidence="1 6">Belongs to the 5-formyltetrahydrofolate cyclo-ligase family.</text>
</comment>
<dbReference type="EC" id="6.3.3.2" evidence="5 6"/>
<evidence type="ECO:0000256" key="5">
    <source>
        <dbReference type="ARBA" id="ARBA00038966"/>
    </source>
</evidence>
<gene>
    <name evidence="7" type="ORF">KP509_33G015300</name>
</gene>
<dbReference type="GO" id="GO:0030272">
    <property type="term" value="F:5-formyltetrahydrofolate cyclo-ligase activity"/>
    <property type="evidence" value="ECO:0007669"/>
    <property type="project" value="UniProtKB-EC"/>
</dbReference>
<dbReference type="GO" id="GO:0046872">
    <property type="term" value="F:metal ion binding"/>
    <property type="evidence" value="ECO:0007669"/>
    <property type="project" value="UniProtKB-KW"/>
</dbReference>
<keyword evidence="2 6" id="KW-0547">Nucleotide-binding</keyword>
<dbReference type="AlphaFoldDB" id="A0A8T2QNI6"/>
<dbReference type="Pfam" id="PF01812">
    <property type="entry name" value="5-FTHF_cyc-lig"/>
    <property type="match status" value="1"/>
</dbReference>
<evidence type="ECO:0000256" key="6">
    <source>
        <dbReference type="RuleBase" id="RU361279"/>
    </source>
</evidence>
<dbReference type="PANTHER" id="PTHR23407:SF1">
    <property type="entry name" value="5-FORMYLTETRAHYDROFOLATE CYCLO-LIGASE"/>
    <property type="match status" value="1"/>
</dbReference>
<evidence type="ECO:0000256" key="3">
    <source>
        <dbReference type="ARBA" id="ARBA00022840"/>
    </source>
</evidence>
<evidence type="ECO:0000313" key="7">
    <source>
        <dbReference type="EMBL" id="KAH7285144.1"/>
    </source>
</evidence>
<comment type="caution">
    <text evidence="7">The sequence shown here is derived from an EMBL/GenBank/DDBJ whole genome shotgun (WGS) entry which is preliminary data.</text>
</comment>
<dbReference type="GO" id="GO:0035999">
    <property type="term" value="P:tetrahydrofolate interconversion"/>
    <property type="evidence" value="ECO:0007669"/>
    <property type="project" value="TreeGrafter"/>
</dbReference>
<evidence type="ECO:0000256" key="2">
    <source>
        <dbReference type="ARBA" id="ARBA00022741"/>
    </source>
</evidence>
<reference evidence="7" key="1">
    <citation type="submission" date="2021-08" db="EMBL/GenBank/DDBJ databases">
        <title>WGS assembly of Ceratopteris richardii.</title>
        <authorList>
            <person name="Marchant D.B."/>
            <person name="Chen G."/>
            <person name="Jenkins J."/>
            <person name="Shu S."/>
            <person name="Leebens-Mack J."/>
            <person name="Grimwood J."/>
            <person name="Schmutz J."/>
            <person name="Soltis P."/>
            <person name="Soltis D."/>
            <person name="Chen Z.-H."/>
        </authorList>
    </citation>
    <scope>NUCLEOTIDE SEQUENCE</scope>
    <source>
        <strain evidence="7">Whitten #5841</strain>
        <tissue evidence="7">Leaf</tissue>
    </source>
</reference>
<dbReference type="NCBIfam" id="TIGR02727">
    <property type="entry name" value="MTHFS_bact"/>
    <property type="match status" value="1"/>
</dbReference>
<dbReference type="InterPro" id="IPR024185">
    <property type="entry name" value="FTHF_cligase-like_sf"/>
</dbReference>
<comment type="cofactor">
    <cofactor evidence="6">
        <name>Mg(2+)</name>
        <dbReference type="ChEBI" id="CHEBI:18420"/>
    </cofactor>
</comment>
<protein>
    <recommendedName>
        <fullName evidence="5 6">5-formyltetrahydrofolate cyclo-ligase</fullName>
        <ecNumber evidence="5 6">6.3.3.2</ecNumber>
    </recommendedName>
</protein>
<dbReference type="OrthoDB" id="2015992at2759"/>
<dbReference type="SUPFAM" id="SSF100950">
    <property type="entry name" value="NagB/RpiA/CoA transferase-like"/>
    <property type="match status" value="1"/>
</dbReference>
<keyword evidence="6" id="KW-0479">Metal-binding</keyword>
<evidence type="ECO:0000313" key="8">
    <source>
        <dbReference type="Proteomes" id="UP000825935"/>
    </source>
</evidence>
<accession>A0A8T2QNI6</accession>
<organism evidence="7 8">
    <name type="scientific">Ceratopteris richardii</name>
    <name type="common">Triangle waterfern</name>
    <dbReference type="NCBI Taxonomy" id="49495"/>
    <lineage>
        <taxon>Eukaryota</taxon>
        <taxon>Viridiplantae</taxon>
        <taxon>Streptophyta</taxon>
        <taxon>Embryophyta</taxon>
        <taxon>Tracheophyta</taxon>
        <taxon>Polypodiopsida</taxon>
        <taxon>Polypodiidae</taxon>
        <taxon>Polypodiales</taxon>
        <taxon>Pteridineae</taxon>
        <taxon>Pteridaceae</taxon>
        <taxon>Parkerioideae</taxon>
        <taxon>Ceratopteris</taxon>
    </lineage>
</organism>
<evidence type="ECO:0000256" key="4">
    <source>
        <dbReference type="ARBA" id="ARBA00036539"/>
    </source>
</evidence>